<dbReference type="OrthoDB" id="116243at2"/>
<dbReference type="EMBL" id="LR134173">
    <property type="protein sequence ID" value="VEB37679.1"/>
    <property type="molecule type" value="Genomic_DNA"/>
</dbReference>
<name>A0A0W0S951_9GAMM</name>
<dbReference type="InterPro" id="IPR025847">
    <property type="entry name" value="MEDS_domain"/>
</dbReference>
<evidence type="ECO:0000313" key="2">
    <source>
        <dbReference type="EMBL" id="KTC79643.1"/>
    </source>
</evidence>
<dbReference type="AlphaFoldDB" id="A0A0W0S951"/>
<dbReference type="PATRIC" id="fig|28084.5.peg.1805"/>
<dbReference type="STRING" id="28084.Lche_1663"/>
<sequence length="211" mass="23968">MSTGHIHNDDISLGFGYKHFKHGAHACLIYRDEAERRRVISKYIESGIINNEQIGYFVDTMTPEEVRVWLAELNVELPESKQVEITPAVSTYCPDGKFVPEQMLSCLKLHYEHAIAAGFSGSRLSGEMTWSCRNIPGSDQLIVYEALINTILDTHPVTAVCQYDVSKFDGGLIYDVLQVHPFMFVHGQIVKNPAYIKPDEFLHNYKSNMEK</sequence>
<dbReference type="Proteomes" id="UP000277577">
    <property type="component" value="Chromosome"/>
</dbReference>
<reference evidence="2 4" key="1">
    <citation type="submission" date="2015-11" db="EMBL/GenBank/DDBJ databases">
        <title>Genomic analysis of 38 Legionella species identifies large and diverse effector repertoires.</title>
        <authorList>
            <person name="Burstein D."/>
            <person name="Amaro F."/>
            <person name="Zusman T."/>
            <person name="Lifshitz Z."/>
            <person name="Cohen O."/>
            <person name="Gilbert J.A."/>
            <person name="Pupko T."/>
            <person name="Shuman H.A."/>
            <person name="Segal G."/>
        </authorList>
    </citation>
    <scope>NUCLEOTIDE SEQUENCE [LARGE SCALE GENOMIC DNA]</scope>
    <source>
        <strain evidence="2 4">ORW</strain>
    </source>
</reference>
<gene>
    <name evidence="2" type="ORF">Lche_1663</name>
    <name evidence="3" type="ORF">NCTC11976_02338</name>
</gene>
<evidence type="ECO:0000313" key="5">
    <source>
        <dbReference type="Proteomes" id="UP000277577"/>
    </source>
</evidence>
<reference evidence="3 5" key="2">
    <citation type="submission" date="2018-12" db="EMBL/GenBank/DDBJ databases">
        <authorList>
            <consortium name="Pathogen Informatics"/>
        </authorList>
    </citation>
    <scope>NUCLEOTIDE SEQUENCE [LARGE SCALE GENOMIC DNA]</scope>
    <source>
        <strain evidence="3 5">NCTC11976</strain>
    </source>
</reference>
<evidence type="ECO:0000313" key="3">
    <source>
        <dbReference type="EMBL" id="VEB37679.1"/>
    </source>
</evidence>
<evidence type="ECO:0000259" key="1">
    <source>
        <dbReference type="Pfam" id="PF14417"/>
    </source>
</evidence>
<dbReference type="Pfam" id="PF14417">
    <property type="entry name" value="MEDS"/>
    <property type="match status" value="1"/>
</dbReference>
<feature type="domain" description="MEDS" evidence="1">
    <location>
        <begin position="25"/>
        <end position="181"/>
    </location>
</feature>
<organism evidence="2 4">
    <name type="scientific">Legionella cherrii</name>
    <dbReference type="NCBI Taxonomy" id="28084"/>
    <lineage>
        <taxon>Bacteria</taxon>
        <taxon>Pseudomonadati</taxon>
        <taxon>Pseudomonadota</taxon>
        <taxon>Gammaproteobacteria</taxon>
        <taxon>Legionellales</taxon>
        <taxon>Legionellaceae</taxon>
        <taxon>Legionella</taxon>
    </lineage>
</organism>
<evidence type="ECO:0000313" key="4">
    <source>
        <dbReference type="Proteomes" id="UP000054921"/>
    </source>
</evidence>
<dbReference type="RefSeq" id="WP_028380483.1">
    <property type="nucleotide sequence ID" value="NZ_CAAAIT010000001.1"/>
</dbReference>
<dbReference type="EMBL" id="LNXW01000013">
    <property type="protein sequence ID" value="KTC79643.1"/>
    <property type="molecule type" value="Genomic_DNA"/>
</dbReference>
<keyword evidence="5" id="KW-1185">Reference proteome</keyword>
<accession>A0A0W0S951</accession>
<dbReference type="Proteomes" id="UP000054921">
    <property type="component" value="Unassembled WGS sequence"/>
</dbReference>
<proteinExistence type="predicted"/>
<protein>
    <recommendedName>
        <fullName evidence="1">MEDS domain-containing protein</fullName>
    </recommendedName>
</protein>